<feature type="domain" description="Carrier" evidence="1">
    <location>
        <begin position="11"/>
        <end position="88"/>
    </location>
</feature>
<proteinExistence type="predicted"/>
<evidence type="ECO:0000313" key="3">
    <source>
        <dbReference type="Proteomes" id="UP001240150"/>
    </source>
</evidence>
<dbReference type="Proteomes" id="UP001240150">
    <property type="component" value="Chromosome"/>
</dbReference>
<dbReference type="InterPro" id="IPR036736">
    <property type="entry name" value="ACP-like_sf"/>
</dbReference>
<dbReference type="Gene3D" id="1.10.1200.10">
    <property type="entry name" value="ACP-like"/>
    <property type="match status" value="1"/>
</dbReference>
<dbReference type="SUPFAM" id="SSF47336">
    <property type="entry name" value="ACP-like"/>
    <property type="match status" value="1"/>
</dbReference>
<protein>
    <submittedName>
        <fullName evidence="2">Acyl carrier protein</fullName>
    </submittedName>
</protein>
<dbReference type="InterPro" id="IPR009081">
    <property type="entry name" value="PP-bd_ACP"/>
</dbReference>
<accession>A0ABY8WQN0</accession>
<dbReference type="EMBL" id="CP126980">
    <property type="protein sequence ID" value="WIN00192.1"/>
    <property type="molecule type" value="Genomic_DNA"/>
</dbReference>
<dbReference type="PROSITE" id="PS50075">
    <property type="entry name" value="CARRIER"/>
    <property type="match status" value="1"/>
</dbReference>
<evidence type="ECO:0000259" key="1">
    <source>
        <dbReference type="PROSITE" id="PS50075"/>
    </source>
</evidence>
<reference evidence="2 3" key="1">
    <citation type="submission" date="2023-06" db="EMBL/GenBank/DDBJ databases">
        <authorList>
            <person name="Yushchuk O."/>
            <person name="Binda E."/>
            <person name="Ruckert-Reed C."/>
            <person name="Fedorenko V."/>
            <person name="Kalinowski J."/>
            <person name="Marinelli F."/>
        </authorList>
    </citation>
    <scope>NUCLEOTIDE SEQUENCE [LARGE SCALE GENOMIC DNA]</scope>
    <source>
        <strain evidence="2 3">NRRL 3884</strain>
    </source>
</reference>
<dbReference type="RefSeq" id="WP_284921685.1">
    <property type="nucleotide sequence ID" value="NZ_CP126980.1"/>
</dbReference>
<organism evidence="2 3">
    <name type="scientific">Actinoplanes oblitus</name>
    <dbReference type="NCBI Taxonomy" id="3040509"/>
    <lineage>
        <taxon>Bacteria</taxon>
        <taxon>Bacillati</taxon>
        <taxon>Actinomycetota</taxon>
        <taxon>Actinomycetes</taxon>
        <taxon>Micromonosporales</taxon>
        <taxon>Micromonosporaceae</taxon>
        <taxon>Actinoplanes</taxon>
    </lineage>
</organism>
<evidence type="ECO:0000313" key="2">
    <source>
        <dbReference type="EMBL" id="WIN00192.1"/>
    </source>
</evidence>
<gene>
    <name evidence="2" type="ORF">ACTOB_003886</name>
</gene>
<dbReference type="Pfam" id="PF00550">
    <property type="entry name" value="PP-binding"/>
    <property type="match status" value="1"/>
</dbReference>
<sequence length="88" mass="9580">MSASTVETSHQQIVTVIVTVLEDVLNQELTDVTAETRLFDDLSLDSTGVLALLMALEDNLEMEVDPEDLKQSDLDSIGSLAAFVAKNR</sequence>
<name>A0ABY8WQN0_9ACTN</name>
<keyword evidence="3" id="KW-1185">Reference proteome</keyword>